<comment type="similarity">
    <text evidence="1">Belongs to the 'GDSL' lipolytic enzyme family.</text>
</comment>
<feature type="signal peptide" evidence="2">
    <location>
        <begin position="1"/>
        <end position="19"/>
    </location>
</feature>
<dbReference type="Proteomes" id="UP000006727">
    <property type="component" value="Chromosome 23"/>
</dbReference>
<evidence type="ECO:0000313" key="4">
    <source>
        <dbReference type="EnsemblPlants" id="Pp3c23_17300V3.1"/>
    </source>
</evidence>
<dbReference type="EnsemblPlants" id="Pp3c23_17300V3.1">
    <property type="protein sequence ID" value="Pp3c23_17300V3.1"/>
    <property type="gene ID" value="Pp3c23_17300"/>
</dbReference>
<dbReference type="Gramene" id="Pp3c23_17300V3.1">
    <property type="protein sequence ID" value="Pp3c23_17300V3.1"/>
    <property type="gene ID" value="Pp3c23_17300"/>
</dbReference>
<gene>
    <name evidence="3" type="ORF">PHYPA_028211</name>
</gene>
<dbReference type="AlphaFoldDB" id="A0A2K1IJR0"/>
<protein>
    <submittedName>
        <fullName evidence="3 4">Uncharacterized protein</fullName>
    </submittedName>
</protein>
<reference evidence="4" key="3">
    <citation type="submission" date="2020-12" db="UniProtKB">
        <authorList>
            <consortium name="EnsemblPlants"/>
        </authorList>
    </citation>
    <scope>IDENTIFICATION</scope>
</reference>
<keyword evidence="2" id="KW-0732">Signal</keyword>
<keyword evidence="5" id="KW-1185">Reference proteome</keyword>
<dbReference type="EMBL" id="ABEU02000023">
    <property type="protein sequence ID" value="PNR29517.1"/>
    <property type="molecule type" value="Genomic_DNA"/>
</dbReference>
<sequence>MAGLQILVIQLLVSKFVFALLVNAGSAVGGNLQAEVPATMLPYPYGESYCFPNRPKERTRFSDGRLTIYFISFFTSSDDLNLLVLLTSCALLLNRIQYYAGGARNIVIFNIPSEGCTPVLLTLFAGRGPYDEFGCLINYNAADQAHNEMLNPTILEYQERWQDAHILLFDFYSATIEIAENPEMYGRSCFRRDVLLRACCGCFGPYNYNPLYECGEPRFIPDPNSGPNGWVNGSRACPDPEHRVLGQNALNASFQPCHSGILPHGPGYGRTTRRVQLEAALRPRLHPVV</sequence>
<dbReference type="PANTHER" id="PTHR22835:SF659">
    <property type="entry name" value="GDSL LIPASE_ACYLHYDROLASE, PUTATIVE (AFU_ORTHOLOGUE AFUA_2G00510)-RELATED"/>
    <property type="match status" value="1"/>
</dbReference>
<dbReference type="InterPro" id="IPR036514">
    <property type="entry name" value="SGNH_hydro_sf"/>
</dbReference>
<proteinExistence type="inferred from homology"/>
<dbReference type="InParanoid" id="A0A2K1IJR0"/>
<reference evidence="3 5" key="1">
    <citation type="journal article" date="2008" name="Science">
        <title>The Physcomitrella genome reveals evolutionary insights into the conquest of land by plants.</title>
        <authorList>
            <person name="Rensing S."/>
            <person name="Lang D."/>
            <person name="Zimmer A."/>
            <person name="Terry A."/>
            <person name="Salamov A."/>
            <person name="Shapiro H."/>
            <person name="Nishiyama T."/>
            <person name="Perroud P.-F."/>
            <person name="Lindquist E."/>
            <person name="Kamisugi Y."/>
            <person name="Tanahashi T."/>
            <person name="Sakakibara K."/>
            <person name="Fujita T."/>
            <person name="Oishi K."/>
            <person name="Shin-I T."/>
            <person name="Kuroki Y."/>
            <person name="Toyoda A."/>
            <person name="Suzuki Y."/>
            <person name="Hashimoto A."/>
            <person name="Yamaguchi K."/>
            <person name="Sugano A."/>
            <person name="Kohara Y."/>
            <person name="Fujiyama A."/>
            <person name="Anterola A."/>
            <person name="Aoki S."/>
            <person name="Ashton N."/>
            <person name="Barbazuk W.B."/>
            <person name="Barker E."/>
            <person name="Bennetzen J."/>
            <person name="Bezanilla M."/>
            <person name="Blankenship R."/>
            <person name="Cho S.H."/>
            <person name="Dutcher S."/>
            <person name="Estelle M."/>
            <person name="Fawcett J.A."/>
            <person name="Gundlach H."/>
            <person name="Hanada K."/>
            <person name="Heyl A."/>
            <person name="Hicks K.A."/>
            <person name="Hugh J."/>
            <person name="Lohr M."/>
            <person name="Mayer K."/>
            <person name="Melkozernov A."/>
            <person name="Murata T."/>
            <person name="Nelson D."/>
            <person name="Pils B."/>
            <person name="Prigge M."/>
            <person name="Reiss B."/>
            <person name="Renner T."/>
            <person name="Rombauts S."/>
            <person name="Rushton P."/>
            <person name="Sanderfoot A."/>
            <person name="Schween G."/>
            <person name="Shiu S.-H."/>
            <person name="Stueber K."/>
            <person name="Theodoulou F.L."/>
            <person name="Tu H."/>
            <person name="Van de Peer Y."/>
            <person name="Verrier P.J."/>
            <person name="Waters E."/>
            <person name="Wood A."/>
            <person name="Yang L."/>
            <person name="Cove D."/>
            <person name="Cuming A."/>
            <person name="Hasebe M."/>
            <person name="Lucas S."/>
            <person name="Mishler D.B."/>
            <person name="Reski R."/>
            <person name="Grigoriev I."/>
            <person name="Quatrano R.S."/>
            <person name="Boore J.L."/>
        </authorList>
    </citation>
    <scope>NUCLEOTIDE SEQUENCE [LARGE SCALE GENOMIC DNA]</scope>
    <source>
        <strain evidence="4 5">cv. Gransden 2004</strain>
    </source>
</reference>
<accession>A0A2K1IJR0</accession>
<dbReference type="Gene3D" id="3.40.50.1110">
    <property type="entry name" value="SGNH hydrolase"/>
    <property type="match status" value="1"/>
</dbReference>
<evidence type="ECO:0000256" key="1">
    <source>
        <dbReference type="ARBA" id="ARBA00008668"/>
    </source>
</evidence>
<dbReference type="InterPro" id="IPR001087">
    <property type="entry name" value="GDSL"/>
</dbReference>
<organism evidence="3">
    <name type="scientific">Physcomitrium patens</name>
    <name type="common">Spreading-leaved earth moss</name>
    <name type="synonym">Physcomitrella patens</name>
    <dbReference type="NCBI Taxonomy" id="3218"/>
    <lineage>
        <taxon>Eukaryota</taxon>
        <taxon>Viridiplantae</taxon>
        <taxon>Streptophyta</taxon>
        <taxon>Embryophyta</taxon>
        <taxon>Bryophyta</taxon>
        <taxon>Bryophytina</taxon>
        <taxon>Bryopsida</taxon>
        <taxon>Funariidae</taxon>
        <taxon>Funariales</taxon>
        <taxon>Funariaceae</taxon>
        <taxon>Physcomitrium</taxon>
    </lineage>
</organism>
<evidence type="ECO:0000313" key="3">
    <source>
        <dbReference type="EMBL" id="PNR29517.1"/>
    </source>
</evidence>
<evidence type="ECO:0000256" key="2">
    <source>
        <dbReference type="SAM" id="SignalP"/>
    </source>
</evidence>
<dbReference type="GO" id="GO:0016788">
    <property type="term" value="F:hydrolase activity, acting on ester bonds"/>
    <property type="evidence" value="ECO:0007669"/>
    <property type="project" value="InterPro"/>
</dbReference>
<evidence type="ECO:0000313" key="5">
    <source>
        <dbReference type="Proteomes" id="UP000006727"/>
    </source>
</evidence>
<reference evidence="3 5" key="2">
    <citation type="journal article" date="2018" name="Plant J.">
        <title>The Physcomitrella patens chromosome-scale assembly reveals moss genome structure and evolution.</title>
        <authorList>
            <person name="Lang D."/>
            <person name="Ullrich K.K."/>
            <person name="Murat F."/>
            <person name="Fuchs J."/>
            <person name="Jenkins J."/>
            <person name="Haas F.B."/>
            <person name="Piednoel M."/>
            <person name="Gundlach H."/>
            <person name="Van Bel M."/>
            <person name="Meyberg R."/>
            <person name="Vives C."/>
            <person name="Morata J."/>
            <person name="Symeonidi A."/>
            <person name="Hiss M."/>
            <person name="Muchero W."/>
            <person name="Kamisugi Y."/>
            <person name="Saleh O."/>
            <person name="Blanc G."/>
            <person name="Decker E.L."/>
            <person name="van Gessel N."/>
            <person name="Grimwood J."/>
            <person name="Hayes R.D."/>
            <person name="Graham S.W."/>
            <person name="Gunter L.E."/>
            <person name="McDaniel S.F."/>
            <person name="Hoernstein S.N.W."/>
            <person name="Larsson A."/>
            <person name="Li F.W."/>
            <person name="Perroud P.F."/>
            <person name="Phillips J."/>
            <person name="Ranjan P."/>
            <person name="Rokshar D.S."/>
            <person name="Rothfels C.J."/>
            <person name="Schneider L."/>
            <person name="Shu S."/>
            <person name="Stevenson D.W."/>
            <person name="Thummler F."/>
            <person name="Tillich M."/>
            <person name="Villarreal Aguilar J.C."/>
            <person name="Widiez T."/>
            <person name="Wong G.K."/>
            <person name="Wymore A."/>
            <person name="Zhang Y."/>
            <person name="Zimmer A.D."/>
            <person name="Quatrano R.S."/>
            <person name="Mayer K.F.X."/>
            <person name="Goodstein D."/>
            <person name="Casacuberta J.M."/>
            <person name="Vandepoele K."/>
            <person name="Reski R."/>
            <person name="Cuming A.C."/>
            <person name="Tuskan G.A."/>
            <person name="Maumus F."/>
            <person name="Salse J."/>
            <person name="Schmutz J."/>
            <person name="Rensing S.A."/>
        </authorList>
    </citation>
    <scope>NUCLEOTIDE SEQUENCE [LARGE SCALE GENOMIC DNA]</scope>
    <source>
        <strain evidence="4 5">cv. Gransden 2004</strain>
    </source>
</reference>
<dbReference type="PaxDb" id="3218-PP1S222_77V6.1"/>
<dbReference type="PANTHER" id="PTHR22835">
    <property type="entry name" value="ZINC FINGER FYVE DOMAIN CONTAINING PROTEIN"/>
    <property type="match status" value="1"/>
</dbReference>
<dbReference type="Pfam" id="PF00657">
    <property type="entry name" value="Lipase_GDSL"/>
    <property type="match status" value="1"/>
</dbReference>
<name>A0A2K1IJR0_PHYPA</name>
<feature type="chain" id="PRO_5036042759" evidence="2">
    <location>
        <begin position="20"/>
        <end position="289"/>
    </location>
</feature>